<evidence type="ECO:0000313" key="1">
    <source>
        <dbReference type="EMBL" id="MBM6922079.1"/>
    </source>
</evidence>
<sequence length="69" mass="8119">PMLEHEHSYGDWQKDETQHWKECRCGEKTEVGNHTFGDWTITKEPTTTETGSRERTCSICKYTQEETIP</sequence>
<comment type="caution">
    <text evidence="1">The sequence shown here is derived from an EMBL/GenBank/DDBJ whole genome shotgun (WGS) entry which is preliminary data.</text>
</comment>
<evidence type="ECO:0000313" key="2">
    <source>
        <dbReference type="Proteomes" id="UP000774750"/>
    </source>
</evidence>
<reference evidence="1" key="2">
    <citation type="journal article" date="2021" name="Sci. Rep.">
        <title>The distribution of antibiotic resistance genes in chicken gut microbiota commensals.</title>
        <authorList>
            <person name="Juricova H."/>
            <person name="Matiasovicova J."/>
            <person name="Kubasova T."/>
            <person name="Cejkova D."/>
            <person name="Rychlik I."/>
        </authorList>
    </citation>
    <scope>NUCLEOTIDE SEQUENCE</scope>
    <source>
        <strain evidence="1">An559</strain>
    </source>
</reference>
<protein>
    <submittedName>
        <fullName evidence="1">Uncharacterized protein</fullName>
    </submittedName>
</protein>
<dbReference type="RefSeq" id="WP_345941262.1">
    <property type="nucleotide sequence ID" value="NZ_JACJKY010000107.1"/>
</dbReference>
<gene>
    <name evidence="1" type="ORF">H6A12_13260</name>
</gene>
<dbReference type="EMBL" id="JACJKY010000107">
    <property type="protein sequence ID" value="MBM6922079.1"/>
    <property type="molecule type" value="Genomic_DNA"/>
</dbReference>
<reference evidence="1" key="1">
    <citation type="submission" date="2020-08" db="EMBL/GenBank/DDBJ databases">
        <authorList>
            <person name="Cejkova D."/>
            <person name="Kubasova T."/>
            <person name="Jahodarova E."/>
            <person name="Rychlik I."/>
        </authorList>
    </citation>
    <scope>NUCLEOTIDE SEQUENCE</scope>
    <source>
        <strain evidence="1">An559</strain>
    </source>
</reference>
<dbReference type="AlphaFoldDB" id="A0A938X9P5"/>
<proteinExistence type="predicted"/>
<dbReference type="Proteomes" id="UP000774750">
    <property type="component" value="Unassembled WGS sequence"/>
</dbReference>
<feature type="non-terminal residue" evidence="1">
    <location>
        <position position="69"/>
    </location>
</feature>
<name>A0A938X9P5_9FIRM</name>
<accession>A0A938X9P5</accession>
<organism evidence="1 2">
    <name type="scientific">Merdimmobilis hominis</name>
    <dbReference type="NCBI Taxonomy" id="2897707"/>
    <lineage>
        <taxon>Bacteria</taxon>
        <taxon>Bacillati</taxon>
        <taxon>Bacillota</taxon>
        <taxon>Clostridia</taxon>
        <taxon>Eubacteriales</taxon>
        <taxon>Oscillospiraceae</taxon>
        <taxon>Merdimmobilis</taxon>
    </lineage>
</organism>
<feature type="non-terminal residue" evidence="1">
    <location>
        <position position="1"/>
    </location>
</feature>
<keyword evidence="2" id="KW-1185">Reference proteome</keyword>